<dbReference type="Proteomes" id="UP000254098">
    <property type="component" value="Unassembled WGS sequence"/>
</dbReference>
<feature type="domain" description="Gram-positive cocci surface proteins LPxTG" evidence="8">
    <location>
        <begin position="1878"/>
        <end position="1908"/>
    </location>
</feature>
<dbReference type="InterPro" id="IPR019931">
    <property type="entry name" value="LPXTG_anchor"/>
</dbReference>
<dbReference type="PROSITE" id="PS50847">
    <property type="entry name" value="GRAM_POS_ANCHORING"/>
    <property type="match status" value="1"/>
</dbReference>
<evidence type="ECO:0000256" key="1">
    <source>
        <dbReference type="ARBA" id="ARBA00004168"/>
    </source>
</evidence>
<keyword evidence="2" id="KW-0134">Cell wall</keyword>
<evidence type="ECO:0000256" key="7">
    <source>
        <dbReference type="SAM" id="Phobius"/>
    </source>
</evidence>
<keyword evidence="9" id="KW-0176">Collagen</keyword>
<keyword evidence="10" id="KW-1185">Reference proteome</keyword>
<keyword evidence="7" id="KW-0472">Membrane</keyword>
<evidence type="ECO:0000256" key="5">
    <source>
        <dbReference type="ARBA" id="ARBA00023088"/>
    </source>
</evidence>
<sequence length="1908" mass="210766">MKTKKWIIFFLSLFTVFTVIGFWNVQRVSAADVTNKAHFEDLKITIASTGSETEGIHGSNDTSMKLKYSGKFSFPNVAANEIKDGDYFIVKAPNNLSLTDGSLDLIDKNSNTKMGTVKVESAKHRLVFTFNDKVKDKQNIRGDFVAEATETLKKEGKTVTYVLPDGKKQTITYKVNKYQQTEVIGETITKYGYNDNNKARAHFQMKINRAKKDMTGHVVKITDDVSKGAFANYVEDTFYMYEAEFETTNTNSSALKHIGDKYEITTDPEAYKADSDKKALLTFVNGKRGFELLMPTNMGTKSFFLTYDTSSPADTSTISNSAQYLIDNQPQLIWEKYGGSTGTKTEATFNLKTVKSVGATVTADIAGKIKITKFDEADADVKLKDVKFDIIDKATNKVVDTVVTDENGIALSKALNDGKYIVKEKKTKSGYIVNSQEFEVELKEGKGVPLNISNKRVTVDFKATKTWVGGKKTDYKEVKLGLYVHKKGQTVADSKPVSGNYTPEVTESNGVYTYEWKNQLPKYDVDGTTELVYSVRELQDETALPLEGNEKVEIGSHNYVVSYNDEMTKITNTYLPPQTNVTAKKVWSGGKADARPKFYFKLYRTLEGGTEEAVADAEKKEVPKTDGTVEWTNLPATDANATKYTYSVKEVDAQEKPVTTVGGYTANQTDATTVTNTYKLLPTKTDIFVDKELTGNRPTPLQADEFEFILKDEKGTEVQRAKNDANGHVVFKDIPFDKEGQYKFTIVEAHAGQTINGVTHDSRSVHVTVSVYDPGQGKLVATPLYNQISALMAPFANFASSDSLLPPGAISVIDNGGIQKFVNTYKAEKAKMRLGVKKTLTGRELKANEFEFTLTDKDGNVKETVKNDKEGNVKFSELTFATAGIYTYKIAEKVGNIPGVTYDTKTITATITVTDNGKGTLESTVVYDDEKPFTNKYTPAPATKVKIAGKKVLEGKTLEAGKYNFALKKTDGSVVQTVTNDVDGNFAFDELTYDENQVGTHKYTISEVEGTETGVTYDKTVREVEVKVEKISATELKATVSKEAKDLVFTNKYTPAGDTSITLGAKKVLEGKALEAGKYSFVLKKADGTVVETVTNAADGTVTFSPISYDESQVGTHKYTISEVEGTETGVTYDKTVREVEVKVEKISATELKATVSKEAKDLVFTNKYTPAPATKVKIAGKKVLEGKTLEAGKYNFVLKKTDGSVVQTVTNDVDGNFAFDELTYDENQVGTHKYTISEVEGTETGVTYDKTVREVEVKVEKISATELKATVSKEAKDLVFTNKYTPAKMQIPVKKIWDDADNQDGKRPTKITVKLLADGQDTDKTLELSEANGWAGNFTDLDADKGGAPIDYKVVEVSSVAGYTSEISGDAKTGFTITNKYTPETIDIKATKNWDDANNQDGKRPKYITVNLLADGEKVASKEVKAAADGTWSTVFTKLPKFKAGKVIKYSLTEEVVSEYTSEINDFNITNKYTPKMIDYQVTKTWNDNNNQDGKRPDHITVHLMKTIGGVTTEVEKYDIKVAEADPANGNVWKHTFTNLPKYEAGQEIVYSVKEDAVAGYETSIKGQEITNTHEPETIVISGKKVWEDANNQDGKRTKTVKVQILKGGTIVDEIETSEEKGWAFESKPLPKYENGKEIKYDVKEVAVESYEKPIVEKSQDGKYTITNKRTPEKVNLTGQKTWNDANNQDNIRPTEIKVRLLADGKDTGKMATASAATGWKYSFEGLDRYKDGKEIVYSVEEVDVPKGYQSKVNGMNLVNSHTPEVTSVSGQKTWDDDNDKDGLRPKEIQVRLLANGKDTGKVVTAGEATGWKYSFEKLAKYEAGKEITYTVEEVSVPEGYTPKVDGMNITNRHTPEKPQIPQTPPSTPEKSKKKILPSTGSQNSFFALLAGLFTLSGVAYLLKKKA</sequence>
<dbReference type="Pfam" id="PF12892">
    <property type="entry name" value="FctA"/>
    <property type="match status" value="5"/>
</dbReference>
<dbReference type="InterPro" id="IPR008454">
    <property type="entry name" value="Collagen-bd_Cna-like_B-typ_dom"/>
</dbReference>
<dbReference type="RefSeq" id="WP_115233558.1">
    <property type="nucleotide sequence ID" value="NZ_UHHS01000001.1"/>
</dbReference>
<keyword evidence="7" id="KW-0812">Transmembrane</keyword>
<dbReference type="Gene3D" id="2.60.40.1140">
    <property type="entry name" value="Collagen-binding surface protein Cna, B-type domain"/>
    <property type="match status" value="8"/>
</dbReference>
<dbReference type="InterPro" id="IPR038174">
    <property type="entry name" value="Strep_pil_link_sf"/>
</dbReference>
<comment type="caution">
    <text evidence="9">The sequence shown here is derived from an EMBL/GenBank/DDBJ whole genome shotgun (WGS) entry which is preliminary data.</text>
</comment>
<keyword evidence="7" id="KW-1133">Transmembrane helix</keyword>
<keyword evidence="5" id="KW-0572">Peptidoglycan-anchor</keyword>
<proteinExistence type="predicted"/>
<feature type="region of interest" description="Disordered" evidence="6">
    <location>
        <begin position="1843"/>
        <end position="1878"/>
    </location>
</feature>
<dbReference type="Gene3D" id="2.60.40.3050">
    <property type="match status" value="5"/>
</dbReference>
<dbReference type="InterPro" id="IPR008966">
    <property type="entry name" value="Adhesion_dom_sf"/>
</dbReference>
<protein>
    <submittedName>
        <fullName evidence="9">Collagen adhesin</fullName>
    </submittedName>
</protein>
<keyword evidence="3" id="KW-0964">Secreted</keyword>
<dbReference type="SUPFAM" id="SSF49478">
    <property type="entry name" value="Cna protein B-type domain"/>
    <property type="match status" value="8"/>
</dbReference>
<feature type="transmembrane region" description="Helical" evidence="7">
    <location>
        <begin position="1886"/>
        <end position="1904"/>
    </location>
</feature>
<dbReference type="Pfam" id="PF00746">
    <property type="entry name" value="Gram_pos_anchor"/>
    <property type="match status" value="1"/>
</dbReference>
<evidence type="ECO:0000259" key="8">
    <source>
        <dbReference type="PROSITE" id="PS50847"/>
    </source>
</evidence>
<gene>
    <name evidence="9" type="primary">cna_1</name>
    <name evidence="9" type="ORF">NCTC1080_00889</name>
</gene>
<dbReference type="InterPro" id="IPR013783">
    <property type="entry name" value="Ig-like_fold"/>
</dbReference>
<dbReference type="InterPro" id="IPR011252">
    <property type="entry name" value="Fibrogen-bd_dom1"/>
</dbReference>
<feature type="region of interest" description="Disordered" evidence="6">
    <location>
        <begin position="1762"/>
        <end position="1784"/>
    </location>
</feature>
<dbReference type="InterPro" id="IPR022464">
    <property type="entry name" value="Strep_pil_isopept_link"/>
</dbReference>
<dbReference type="NCBIfam" id="TIGR01167">
    <property type="entry name" value="LPXTG_anchor"/>
    <property type="match status" value="1"/>
</dbReference>
<evidence type="ECO:0000256" key="2">
    <source>
        <dbReference type="ARBA" id="ARBA00022512"/>
    </source>
</evidence>
<dbReference type="NCBIfam" id="TIGR03786">
    <property type="entry name" value="strep_pil_rpt"/>
    <property type="match status" value="5"/>
</dbReference>
<accession>A0ABD7NEJ8</accession>
<feature type="compositionally biased region" description="Polar residues" evidence="6">
    <location>
        <begin position="1762"/>
        <end position="1774"/>
    </location>
</feature>
<dbReference type="InterPro" id="IPR041033">
    <property type="entry name" value="SpaA_PFL_dom_1"/>
</dbReference>
<keyword evidence="4" id="KW-0732">Signal</keyword>
<dbReference type="CDD" id="cd00222">
    <property type="entry name" value="CollagenBindB"/>
    <property type="match status" value="6"/>
</dbReference>
<dbReference type="EMBL" id="UHHS01000001">
    <property type="protein sequence ID" value="SUO78014.1"/>
    <property type="molecule type" value="Genomic_DNA"/>
</dbReference>
<dbReference type="Pfam" id="PF17961">
    <property type="entry name" value="Big_8"/>
    <property type="match status" value="1"/>
</dbReference>
<name>A0ABD7NEJ8_9STRE</name>
<dbReference type="SUPFAM" id="SSF49401">
    <property type="entry name" value="Bacterial adhesins"/>
    <property type="match status" value="1"/>
</dbReference>
<evidence type="ECO:0000313" key="10">
    <source>
        <dbReference type="Proteomes" id="UP000254098"/>
    </source>
</evidence>
<evidence type="ECO:0000256" key="4">
    <source>
        <dbReference type="ARBA" id="ARBA00022729"/>
    </source>
</evidence>
<evidence type="ECO:0000256" key="3">
    <source>
        <dbReference type="ARBA" id="ARBA00022525"/>
    </source>
</evidence>
<organism evidence="9 10">
    <name type="scientific">Streptococcus viridans</name>
    <dbReference type="NCBI Taxonomy" id="78535"/>
    <lineage>
        <taxon>Bacteria</taxon>
        <taxon>Bacillati</taxon>
        <taxon>Bacillota</taxon>
        <taxon>Bacilli</taxon>
        <taxon>Lactobacillales</taxon>
        <taxon>Streptococcaceae</taxon>
        <taxon>Streptococcus</taxon>
    </lineage>
</organism>
<evidence type="ECO:0000313" key="9">
    <source>
        <dbReference type="EMBL" id="SUO78014.1"/>
    </source>
</evidence>
<dbReference type="InterPro" id="IPR041171">
    <property type="entry name" value="SDR_Ig"/>
</dbReference>
<reference evidence="9 10" key="1">
    <citation type="submission" date="2018-06" db="EMBL/GenBank/DDBJ databases">
        <authorList>
            <consortium name="Pathogen Informatics"/>
            <person name="Doyle S."/>
        </authorList>
    </citation>
    <scope>NUCLEOTIDE SEQUENCE [LARGE SCALE GENOMIC DNA]</scope>
    <source>
        <strain evidence="9 10">NCTC1080</strain>
    </source>
</reference>
<dbReference type="Gene3D" id="2.60.40.1280">
    <property type="match status" value="1"/>
</dbReference>
<comment type="subcellular location">
    <subcellularLocation>
        <location evidence="1">Secreted</location>
        <location evidence="1">Cell wall</location>
        <topology evidence="1">Peptidoglycan-anchor</topology>
    </subcellularLocation>
</comment>
<dbReference type="Pfam" id="PF05738">
    <property type="entry name" value="Cna_B"/>
    <property type="match status" value="7"/>
</dbReference>
<dbReference type="Gene3D" id="2.60.40.10">
    <property type="entry name" value="Immunoglobulins"/>
    <property type="match status" value="1"/>
</dbReference>
<evidence type="ECO:0000256" key="6">
    <source>
        <dbReference type="SAM" id="MobiDB-lite"/>
    </source>
</evidence>
<dbReference type="Pfam" id="PF17802">
    <property type="entry name" value="SpaA"/>
    <property type="match status" value="1"/>
</dbReference>